<name>A0A6A2V6K9_9BIFI</name>
<keyword evidence="2" id="KW-1185">Reference proteome</keyword>
<gene>
    <name evidence="1" type="ORF">DSM100238_1797</name>
</gene>
<dbReference type="EMBL" id="WBSO01000024">
    <property type="protein sequence ID" value="KAB8292586.1"/>
    <property type="molecule type" value="Genomic_DNA"/>
</dbReference>
<organism evidence="1 2">
    <name type="scientific">Bifidobacterium apri</name>
    <dbReference type="NCBI Taxonomy" id="1769423"/>
    <lineage>
        <taxon>Bacteria</taxon>
        <taxon>Bacillati</taxon>
        <taxon>Actinomycetota</taxon>
        <taxon>Actinomycetes</taxon>
        <taxon>Bifidobacteriales</taxon>
        <taxon>Bifidobacteriaceae</taxon>
        <taxon>Bifidobacterium</taxon>
    </lineage>
</organism>
<protein>
    <submittedName>
        <fullName evidence="1">Uncharacterized protein</fullName>
    </submittedName>
</protein>
<dbReference type="RefSeq" id="WP_152356310.1">
    <property type="nucleotide sequence ID" value="NZ_JBHLXF010000001.1"/>
</dbReference>
<reference evidence="1 2" key="1">
    <citation type="submission" date="2019-09" db="EMBL/GenBank/DDBJ databases">
        <title>Characterization of the phylogenetic diversity of two novel species belonging to the genus Bifidobacterium: Bifidobacterium cebidarum sp. nov. and Bifidobacterium leontopitheci sp. nov.</title>
        <authorList>
            <person name="Lugli G.A."/>
            <person name="Duranti S."/>
            <person name="Milani C."/>
            <person name="Turroni F."/>
            <person name="Ventura M."/>
        </authorList>
    </citation>
    <scope>NUCLEOTIDE SEQUENCE [LARGE SCALE GENOMIC DNA]</scope>
    <source>
        <strain evidence="1 2">DSM 100238</strain>
    </source>
</reference>
<sequence length="308" mass="32870">MATALGVQPDSNGNGVTPEVHRMIIAAQWHNTGVIDGLGVTGRSDLQYDVAAGVAVCSKGDADGKTLAYWPGGQTSAVSAGDASNPRIDLVWITAHNPKAGDADNSVVVGVTQGTPAANPVAPALPAGCTLLRSMRVPANATATSSATATDSINYAIPYGASLGKLGENWDRRDFTGDSTAKKYWYEQPITFTLPTDRLVEFQFKVNYSSATATSWEDTAHRSEWAVGFQLDGKDLDHSCANFVSFGAWETHETSYITTVTAGTHTARLRTWLQNGGAPAFHYNPSTDNKDALWCGRRFIIWDRGAVA</sequence>
<comment type="caution">
    <text evidence="1">The sequence shown here is derived from an EMBL/GenBank/DDBJ whole genome shotgun (WGS) entry which is preliminary data.</text>
</comment>
<evidence type="ECO:0000313" key="1">
    <source>
        <dbReference type="EMBL" id="KAB8292586.1"/>
    </source>
</evidence>
<dbReference type="AlphaFoldDB" id="A0A6A2V6K9"/>
<dbReference type="OrthoDB" id="3240452at2"/>
<evidence type="ECO:0000313" key="2">
    <source>
        <dbReference type="Proteomes" id="UP000440041"/>
    </source>
</evidence>
<accession>A0A6A2V6K9</accession>
<dbReference type="Proteomes" id="UP000440041">
    <property type="component" value="Unassembled WGS sequence"/>
</dbReference>
<proteinExistence type="predicted"/>